<evidence type="ECO:0000256" key="3">
    <source>
        <dbReference type="ARBA" id="ARBA00022692"/>
    </source>
</evidence>
<feature type="transmembrane region" description="Helical" evidence="6">
    <location>
        <begin position="145"/>
        <end position="168"/>
    </location>
</feature>
<evidence type="ECO:0000256" key="1">
    <source>
        <dbReference type="ARBA" id="ARBA00004651"/>
    </source>
</evidence>
<dbReference type="InterPro" id="IPR020846">
    <property type="entry name" value="MFS_dom"/>
</dbReference>
<feature type="transmembrane region" description="Helical" evidence="6">
    <location>
        <begin position="20"/>
        <end position="39"/>
    </location>
</feature>
<evidence type="ECO:0000259" key="7">
    <source>
        <dbReference type="PROSITE" id="PS50850"/>
    </source>
</evidence>
<keyword evidence="2" id="KW-0813">Transport</keyword>
<dbReference type="InterPro" id="IPR052983">
    <property type="entry name" value="MFS_Riboflavin_Transporter"/>
</dbReference>
<comment type="caution">
    <text evidence="8">The sequence shown here is derived from an EMBL/GenBank/DDBJ whole genome shotgun (WGS) entry which is preliminary data.</text>
</comment>
<feature type="transmembrane region" description="Helical" evidence="6">
    <location>
        <begin position="86"/>
        <end position="105"/>
    </location>
</feature>
<dbReference type="GO" id="GO:0005886">
    <property type="term" value="C:plasma membrane"/>
    <property type="evidence" value="ECO:0007669"/>
    <property type="project" value="UniProtKB-SubCell"/>
</dbReference>
<evidence type="ECO:0000256" key="4">
    <source>
        <dbReference type="ARBA" id="ARBA00022989"/>
    </source>
</evidence>
<feature type="transmembrane region" description="Helical" evidence="6">
    <location>
        <begin position="319"/>
        <end position="337"/>
    </location>
</feature>
<evidence type="ECO:0000256" key="2">
    <source>
        <dbReference type="ARBA" id="ARBA00022448"/>
    </source>
</evidence>
<evidence type="ECO:0000256" key="6">
    <source>
        <dbReference type="SAM" id="Phobius"/>
    </source>
</evidence>
<dbReference type="EMBL" id="STGW01000004">
    <property type="protein sequence ID" value="THV14747.1"/>
    <property type="molecule type" value="Genomic_DNA"/>
</dbReference>
<dbReference type="InterPro" id="IPR036259">
    <property type="entry name" value="MFS_trans_sf"/>
</dbReference>
<dbReference type="OrthoDB" id="7200137at2"/>
<dbReference type="GO" id="GO:0022857">
    <property type="term" value="F:transmembrane transporter activity"/>
    <property type="evidence" value="ECO:0007669"/>
    <property type="project" value="InterPro"/>
</dbReference>
<keyword evidence="3 6" id="KW-0812">Transmembrane</keyword>
<dbReference type="RefSeq" id="WP_136562509.1">
    <property type="nucleotide sequence ID" value="NZ_BAABLS010000008.1"/>
</dbReference>
<organism evidence="8 9">
    <name type="scientific">Nocardioides caeni</name>
    <dbReference type="NCBI Taxonomy" id="574700"/>
    <lineage>
        <taxon>Bacteria</taxon>
        <taxon>Bacillati</taxon>
        <taxon>Actinomycetota</taxon>
        <taxon>Actinomycetes</taxon>
        <taxon>Propionibacteriales</taxon>
        <taxon>Nocardioidaceae</taxon>
        <taxon>Nocardioides</taxon>
    </lineage>
</organism>
<evidence type="ECO:0000313" key="9">
    <source>
        <dbReference type="Proteomes" id="UP000307087"/>
    </source>
</evidence>
<feature type="transmembrane region" description="Helical" evidence="6">
    <location>
        <begin position="51"/>
        <end position="74"/>
    </location>
</feature>
<feature type="transmembrane region" description="Helical" evidence="6">
    <location>
        <begin position="384"/>
        <end position="403"/>
    </location>
</feature>
<evidence type="ECO:0000256" key="5">
    <source>
        <dbReference type="ARBA" id="ARBA00023136"/>
    </source>
</evidence>
<reference evidence="8 9" key="1">
    <citation type="journal article" date="2009" name="Int. J. Syst. Evol. Microbiol.">
        <title>Nocardioides caeni sp. nov., isolated from wastewater.</title>
        <authorList>
            <person name="Yoon J.H."/>
            <person name="Kang S.J."/>
            <person name="Park S."/>
            <person name="Kim W."/>
            <person name="Oh T.K."/>
        </authorList>
    </citation>
    <scope>NUCLEOTIDE SEQUENCE [LARGE SCALE GENOMIC DNA]</scope>
    <source>
        <strain evidence="8 9">DSM 23134</strain>
    </source>
</reference>
<protein>
    <submittedName>
        <fullName evidence="8">MFS transporter</fullName>
    </submittedName>
</protein>
<keyword evidence="9" id="KW-1185">Reference proteome</keyword>
<dbReference type="Proteomes" id="UP000307087">
    <property type="component" value="Unassembled WGS sequence"/>
</dbReference>
<dbReference type="Pfam" id="PF07690">
    <property type="entry name" value="MFS_1"/>
    <property type="match status" value="1"/>
</dbReference>
<accession>A0A4S8NDX4</accession>
<dbReference type="Gene3D" id="1.20.1250.20">
    <property type="entry name" value="MFS general substrate transporter like domains"/>
    <property type="match status" value="1"/>
</dbReference>
<dbReference type="PANTHER" id="PTHR43385:SF1">
    <property type="entry name" value="RIBOFLAVIN TRANSPORTER RIBJ"/>
    <property type="match status" value="1"/>
</dbReference>
<feature type="transmembrane region" description="Helical" evidence="6">
    <location>
        <begin position="111"/>
        <end position="133"/>
    </location>
</feature>
<gene>
    <name evidence="8" type="ORF">E9934_08845</name>
</gene>
<dbReference type="InterPro" id="IPR011701">
    <property type="entry name" value="MFS"/>
</dbReference>
<keyword evidence="4 6" id="KW-1133">Transmembrane helix</keyword>
<dbReference type="SUPFAM" id="SSF103473">
    <property type="entry name" value="MFS general substrate transporter"/>
    <property type="match status" value="1"/>
</dbReference>
<dbReference type="AlphaFoldDB" id="A0A4S8NDX4"/>
<feature type="transmembrane region" description="Helical" evidence="6">
    <location>
        <begin position="229"/>
        <end position="252"/>
    </location>
</feature>
<feature type="transmembrane region" description="Helical" evidence="6">
    <location>
        <begin position="295"/>
        <end position="313"/>
    </location>
</feature>
<feature type="transmembrane region" description="Helical" evidence="6">
    <location>
        <begin position="264"/>
        <end position="283"/>
    </location>
</feature>
<proteinExistence type="predicted"/>
<name>A0A4S8NDX4_9ACTN</name>
<sequence>MAETRPAEAGLAPDALRRVVVVLCGTQVVSWGTLFYTLPVLAPTIAREQDWSLSLVVASFTLAQLFAAAGSVVVGRRIEARGPRAVMAGGALVGAAGLVGVATAPTLWGFAVAWAVAGSAMSAVLYPPAFAALTEWGGERRVRALTALTLVAGLASTVFAPMAAFLVTPMGWRGTYLVMASILALTAPVLWATLHHPWRASTVVVPVDGAATTTREATGAVPPTWRTPAFLRVVAALGLVGFSLWAAVFLLVPLLVERGLSTQAAALALGVGGVGQVCGRLAYARIEAASGVTARTRLVFAAVAVTTGSLAVVNGPAVALFGLSFAAGAARGVYTLVQATAVTDRWGTASYASLNGIVSAALLVAGAAAPWAGTAVAEASGSHALAFGLLTAIALAGIVVLPAGRHDRHRAARPVVS</sequence>
<dbReference type="PROSITE" id="PS50850">
    <property type="entry name" value="MFS"/>
    <property type="match status" value="1"/>
</dbReference>
<feature type="domain" description="Major facilitator superfamily (MFS) profile" evidence="7">
    <location>
        <begin position="18"/>
        <end position="409"/>
    </location>
</feature>
<dbReference type="PANTHER" id="PTHR43385">
    <property type="entry name" value="RIBOFLAVIN TRANSPORTER RIBJ"/>
    <property type="match status" value="1"/>
</dbReference>
<evidence type="ECO:0000313" key="8">
    <source>
        <dbReference type="EMBL" id="THV14747.1"/>
    </source>
</evidence>
<comment type="subcellular location">
    <subcellularLocation>
        <location evidence="1">Cell membrane</location>
        <topology evidence="1">Multi-pass membrane protein</topology>
    </subcellularLocation>
</comment>
<feature type="transmembrane region" description="Helical" evidence="6">
    <location>
        <begin position="174"/>
        <end position="194"/>
    </location>
</feature>
<keyword evidence="5 6" id="KW-0472">Membrane</keyword>
<feature type="transmembrane region" description="Helical" evidence="6">
    <location>
        <begin position="349"/>
        <end position="372"/>
    </location>
</feature>